<accession>A0A165CVS5</accession>
<evidence type="ECO:0000313" key="2">
    <source>
        <dbReference type="Proteomes" id="UP000076871"/>
    </source>
</evidence>
<dbReference type="CDD" id="cd09917">
    <property type="entry name" value="F-box_SF"/>
    <property type="match status" value="1"/>
</dbReference>
<protein>
    <recommendedName>
        <fullName evidence="3">F-box domain-containing protein</fullName>
    </recommendedName>
</protein>
<dbReference type="RefSeq" id="XP_040761265.1">
    <property type="nucleotide sequence ID" value="XM_040902068.1"/>
</dbReference>
<reference evidence="1 2" key="1">
    <citation type="journal article" date="2016" name="Mol. Biol. Evol.">
        <title>Comparative Genomics of Early-Diverging Mushroom-Forming Fungi Provides Insights into the Origins of Lignocellulose Decay Capabilities.</title>
        <authorList>
            <person name="Nagy L.G."/>
            <person name="Riley R."/>
            <person name="Tritt A."/>
            <person name="Adam C."/>
            <person name="Daum C."/>
            <person name="Floudas D."/>
            <person name="Sun H."/>
            <person name="Yadav J.S."/>
            <person name="Pangilinan J."/>
            <person name="Larsson K.H."/>
            <person name="Matsuura K."/>
            <person name="Barry K."/>
            <person name="Labutti K."/>
            <person name="Kuo R."/>
            <person name="Ohm R.A."/>
            <person name="Bhattacharya S.S."/>
            <person name="Shirouzu T."/>
            <person name="Yoshinaga Y."/>
            <person name="Martin F.M."/>
            <person name="Grigoriev I.V."/>
            <person name="Hibbett D.S."/>
        </authorList>
    </citation>
    <scope>NUCLEOTIDE SEQUENCE [LARGE SCALE GENOMIC DNA]</scope>
    <source>
        <strain evidence="1 2">93-53</strain>
    </source>
</reference>
<dbReference type="SUPFAM" id="SSF52047">
    <property type="entry name" value="RNI-like"/>
    <property type="match status" value="1"/>
</dbReference>
<dbReference type="AlphaFoldDB" id="A0A165CVS5"/>
<dbReference type="InterPro" id="IPR032675">
    <property type="entry name" value="LRR_dom_sf"/>
</dbReference>
<sequence>MTVAIPRLPLELHDCILDCLVDDRRALATCSLVCRAWLPTARSHLFHAVTLSGSAQGSRFQELVQQSPYIGRYVRKLALVKPWNECGRPSHLELPQILTHLDSVEDLSVERWSDAGLCEALKEHYANTVTMRLTSVEYKERDMQTIICACPKLQALYLSGVTICPDGLSAHLQPVVPARPITLKTLYWKTPPTAFADWLIHGPLELRLSKLGLATKAQDPVSTGYVQSLLEAAGTHLESLVLSVWQGFHASLSPGLLAHNPNLTSLHITNVAPHPSLSHPWAGLRTALSDVQPVHRRLSHISVTILPIDHLCVALADWEQIDVELERIARERPWLAVTFCVVNIAHSPVEWMPQVVDTVVHCLPLFLAAKGRLSLMWFNGWDEYTAYGGEELAPWF</sequence>
<organism evidence="1 2">
    <name type="scientific">Laetiporus sulphureus 93-53</name>
    <dbReference type="NCBI Taxonomy" id="1314785"/>
    <lineage>
        <taxon>Eukaryota</taxon>
        <taxon>Fungi</taxon>
        <taxon>Dikarya</taxon>
        <taxon>Basidiomycota</taxon>
        <taxon>Agaricomycotina</taxon>
        <taxon>Agaricomycetes</taxon>
        <taxon>Polyporales</taxon>
        <taxon>Laetiporus</taxon>
    </lineage>
</organism>
<dbReference type="GeneID" id="63819099"/>
<dbReference type="InterPro" id="IPR036047">
    <property type="entry name" value="F-box-like_dom_sf"/>
</dbReference>
<dbReference type="SUPFAM" id="SSF81383">
    <property type="entry name" value="F-box domain"/>
    <property type="match status" value="1"/>
</dbReference>
<keyword evidence="2" id="KW-1185">Reference proteome</keyword>
<proteinExistence type="predicted"/>
<gene>
    <name evidence="1" type="ORF">LAESUDRAFT_335360</name>
</gene>
<evidence type="ECO:0008006" key="3">
    <source>
        <dbReference type="Google" id="ProtNLM"/>
    </source>
</evidence>
<dbReference type="InParanoid" id="A0A165CVS5"/>
<dbReference type="EMBL" id="KV427643">
    <property type="protein sequence ID" value="KZT03525.1"/>
    <property type="molecule type" value="Genomic_DNA"/>
</dbReference>
<name>A0A165CVS5_9APHY</name>
<dbReference type="Proteomes" id="UP000076871">
    <property type="component" value="Unassembled WGS sequence"/>
</dbReference>
<evidence type="ECO:0000313" key="1">
    <source>
        <dbReference type="EMBL" id="KZT03525.1"/>
    </source>
</evidence>
<dbReference type="Gene3D" id="3.80.10.10">
    <property type="entry name" value="Ribonuclease Inhibitor"/>
    <property type="match status" value="1"/>
</dbReference>
<dbReference type="OrthoDB" id="2802122at2759"/>